<feature type="active site" description="Proton donor" evidence="15">
    <location>
        <position position="53"/>
    </location>
</feature>
<proteinExistence type="inferred from homology"/>
<dbReference type="GO" id="GO:0008703">
    <property type="term" value="F:5-amino-6-(5-phosphoribosylamino)uracil reductase activity"/>
    <property type="evidence" value="ECO:0007669"/>
    <property type="project" value="UniProtKB-EC"/>
</dbReference>
<evidence type="ECO:0000256" key="10">
    <source>
        <dbReference type="ARBA" id="ARBA00023002"/>
    </source>
</evidence>
<dbReference type="EC" id="1.1.1.193" evidence="14"/>
<comment type="similarity">
    <text evidence="4 14">In the N-terminal section; belongs to the cytidine and deoxycytidylate deaminase family.</text>
</comment>
<feature type="binding site" evidence="16">
    <location>
        <position position="156"/>
    </location>
    <ligand>
        <name>NADP(+)</name>
        <dbReference type="ChEBI" id="CHEBI:58349"/>
    </ligand>
</feature>
<evidence type="ECO:0000256" key="7">
    <source>
        <dbReference type="ARBA" id="ARBA00022723"/>
    </source>
</evidence>
<comment type="catalytic activity">
    <reaction evidence="12 14">
        <text>5-amino-6-(5-phospho-D-ribitylamino)uracil + NADP(+) = 5-amino-6-(5-phospho-D-ribosylamino)uracil + NADPH + H(+)</text>
        <dbReference type="Rhea" id="RHEA:17845"/>
        <dbReference type="ChEBI" id="CHEBI:15378"/>
        <dbReference type="ChEBI" id="CHEBI:57783"/>
        <dbReference type="ChEBI" id="CHEBI:58349"/>
        <dbReference type="ChEBI" id="CHEBI:58421"/>
        <dbReference type="ChEBI" id="CHEBI:58453"/>
        <dbReference type="EC" id="1.1.1.193"/>
    </reaction>
</comment>
<comment type="cofactor">
    <cofactor evidence="14 17">
        <name>Zn(2+)</name>
        <dbReference type="ChEBI" id="CHEBI:29105"/>
    </cofactor>
    <text evidence="14 17">Binds 1 zinc ion.</text>
</comment>
<evidence type="ECO:0000256" key="12">
    <source>
        <dbReference type="ARBA" id="ARBA00049861"/>
    </source>
</evidence>
<feature type="binding site" evidence="17">
    <location>
        <position position="86"/>
    </location>
    <ligand>
        <name>Zn(2+)</name>
        <dbReference type="ChEBI" id="CHEBI:29105"/>
        <note>catalytic</note>
    </ligand>
</feature>
<gene>
    <name evidence="19" type="primary">ribD</name>
    <name evidence="19" type="ORF">H9806_01080</name>
</gene>
<keyword evidence="11" id="KW-0511">Multifunctional enzyme</keyword>
<dbReference type="PROSITE" id="PS00903">
    <property type="entry name" value="CYT_DCMP_DEAMINASES_1"/>
    <property type="match status" value="1"/>
</dbReference>
<dbReference type="Proteomes" id="UP000823844">
    <property type="component" value="Unassembled WGS sequence"/>
</dbReference>
<feature type="binding site" evidence="16">
    <location>
        <position position="202"/>
    </location>
    <ligand>
        <name>NADP(+)</name>
        <dbReference type="ChEBI" id="CHEBI:58349"/>
    </ligand>
</feature>
<feature type="binding site" evidence="16">
    <location>
        <position position="186"/>
    </location>
    <ligand>
        <name>substrate</name>
    </ligand>
</feature>
<evidence type="ECO:0000256" key="8">
    <source>
        <dbReference type="ARBA" id="ARBA00022833"/>
    </source>
</evidence>
<dbReference type="InterPro" id="IPR002734">
    <property type="entry name" value="RibDG_C"/>
</dbReference>
<comment type="similarity">
    <text evidence="5 14">In the C-terminal section; belongs to the HTP reductase family.</text>
</comment>
<comment type="function">
    <text evidence="1 14">Converts 2,5-diamino-6-(ribosylamino)-4(3h)-pyrimidinone 5'-phosphate into 5-amino-6-(ribosylamino)-2,4(1h,3h)-pyrimidinedione 5'-phosphate.</text>
</comment>
<dbReference type="Gene3D" id="3.40.430.10">
    <property type="entry name" value="Dihydrofolate Reductase, subunit A"/>
    <property type="match status" value="1"/>
</dbReference>
<dbReference type="PROSITE" id="PS51747">
    <property type="entry name" value="CYT_DCMP_DEAMINASES_2"/>
    <property type="match status" value="1"/>
</dbReference>
<dbReference type="InterPro" id="IPR016192">
    <property type="entry name" value="APOBEC/CMP_deaminase_Zn-bd"/>
</dbReference>
<keyword evidence="10 14" id="KW-0560">Oxidoreductase</keyword>
<comment type="caution">
    <text evidence="19">The sequence shown here is derived from an EMBL/GenBank/DDBJ whole genome shotgun (WGS) entry which is preliminary data.</text>
</comment>
<dbReference type="AlphaFoldDB" id="A0A9E2NUT3"/>
<dbReference type="SUPFAM" id="SSF53597">
    <property type="entry name" value="Dihydrofolate reductase-like"/>
    <property type="match status" value="1"/>
</dbReference>
<dbReference type="SUPFAM" id="SSF53927">
    <property type="entry name" value="Cytidine deaminase-like"/>
    <property type="match status" value="1"/>
</dbReference>
<evidence type="ECO:0000256" key="16">
    <source>
        <dbReference type="PIRSR" id="PIRSR006769-2"/>
    </source>
</evidence>
<dbReference type="PANTHER" id="PTHR38011">
    <property type="entry name" value="DIHYDROFOLATE REDUCTASE FAMILY PROTEIN (AFU_ORTHOLOGUE AFUA_8G06820)"/>
    <property type="match status" value="1"/>
</dbReference>
<dbReference type="InterPro" id="IPR016193">
    <property type="entry name" value="Cytidine_deaminase-like"/>
</dbReference>
<feature type="binding site" evidence="16">
    <location>
        <position position="198"/>
    </location>
    <ligand>
        <name>NADP(+)</name>
        <dbReference type="ChEBI" id="CHEBI:58349"/>
    </ligand>
</feature>
<protein>
    <recommendedName>
        <fullName evidence="14">Riboflavin biosynthesis protein RibD</fullName>
    </recommendedName>
    <domain>
        <recommendedName>
            <fullName evidence="14">Diaminohydroxyphosphoribosylaminopyrimidine deaminase</fullName>
            <shortName evidence="14">DRAP deaminase</shortName>
            <ecNumber evidence="14">3.5.4.26</ecNumber>
        </recommendedName>
        <alternativeName>
            <fullName evidence="14">Riboflavin-specific deaminase</fullName>
        </alternativeName>
    </domain>
    <domain>
        <recommendedName>
            <fullName evidence="14">5-amino-6-(5-phosphoribosylamino)uracil reductase</fullName>
            <ecNumber evidence="14">1.1.1.193</ecNumber>
        </recommendedName>
        <alternativeName>
            <fullName evidence="14">HTP reductase</fullName>
        </alternativeName>
    </domain>
</protein>
<feature type="binding site" evidence="16">
    <location>
        <position position="289"/>
    </location>
    <ligand>
        <name>substrate</name>
    </ligand>
</feature>
<dbReference type="InterPro" id="IPR024072">
    <property type="entry name" value="DHFR-like_dom_sf"/>
</dbReference>
<evidence type="ECO:0000256" key="13">
    <source>
        <dbReference type="ARBA" id="ARBA00049886"/>
    </source>
</evidence>
<evidence type="ECO:0000256" key="3">
    <source>
        <dbReference type="ARBA" id="ARBA00004910"/>
    </source>
</evidence>
<evidence type="ECO:0000259" key="18">
    <source>
        <dbReference type="PROSITE" id="PS51747"/>
    </source>
</evidence>
<sequence length="352" mass="39785">MEKDRYYMNLALQEAKKGRYQTWKNPMVGAVIVKDDQVLATGHHIHYGKSHAERDAISKLTPEQLFNSTLYVTLEPCNHFGKQPPCSDLIIQNKIKRVVIAQVDPHKLVTGKGIAKLKANGINVTTGVLAKEAQELNKFYTYFYQNNRPWITVKQASSLDYRVNQEVNTRTAITNQVVYQRVHQERANYQAIMIGSNTAIIDNPTLTTTINSDYPPIRIVIDRRGRLLDHLALNLLTDKKSTTWIFTQNDQLVKTAVNENVKIFLMKTDALSEVINKLSNKEIQSVYVEGGSSLASSIINENLANYFIEYLSPIFLGKDGSSGVVPDTKINLKHIKIEQLEDNLRIAGEINV</sequence>
<feature type="binding site" evidence="17">
    <location>
        <position position="77"/>
    </location>
    <ligand>
        <name>Zn(2+)</name>
        <dbReference type="ChEBI" id="CHEBI:29105"/>
        <note>catalytic</note>
    </ligand>
</feature>
<keyword evidence="8 14" id="KW-0862">Zinc</keyword>
<dbReference type="EMBL" id="JAHLFT010000015">
    <property type="protein sequence ID" value="MBU3827764.1"/>
    <property type="molecule type" value="Genomic_DNA"/>
</dbReference>
<dbReference type="GO" id="GO:0008835">
    <property type="term" value="F:diaminohydroxyphosphoribosylaminopyrimidine deaminase activity"/>
    <property type="evidence" value="ECO:0007669"/>
    <property type="project" value="UniProtKB-EC"/>
</dbReference>
<keyword evidence="14 19" id="KW-0378">Hydrolase</keyword>
<comment type="pathway">
    <text evidence="2 14">Cofactor biosynthesis; riboflavin biosynthesis; 5-amino-6-(D-ribitylamino)uracil from GTP: step 2/4.</text>
</comment>
<feature type="binding site" evidence="16">
    <location>
        <position position="206"/>
    </location>
    <ligand>
        <name>substrate</name>
    </ligand>
</feature>
<dbReference type="EC" id="3.5.4.26" evidence="14"/>
<evidence type="ECO:0000256" key="1">
    <source>
        <dbReference type="ARBA" id="ARBA00002151"/>
    </source>
</evidence>
<dbReference type="GO" id="GO:0008270">
    <property type="term" value="F:zinc ion binding"/>
    <property type="evidence" value="ECO:0007669"/>
    <property type="project" value="InterPro"/>
</dbReference>
<feature type="binding site" evidence="17">
    <location>
        <position position="51"/>
    </location>
    <ligand>
        <name>Zn(2+)</name>
        <dbReference type="ChEBI" id="CHEBI:29105"/>
        <note>catalytic</note>
    </ligand>
</feature>
<dbReference type="GO" id="GO:0009231">
    <property type="term" value="P:riboflavin biosynthetic process"/>
    <property type="evidence" value="ECO:0007669"/>
    <property type="project" value="UniProtKB-KW"/>
</dbReference>
<evidence type="ECO:0000256" key="4">
    <source>
        <dbReference type="ARBA" id="ARBA00005259"/>
    </source>
</evidence>
<reference evidence="19" key="2">
    <citation type="submission" date="2021-04" db="EMBL/GenBank/DDBJ databases">
        <authorList>
            <person name="Gilroy R."/>
        </authorList>
    </citation>
    <scope>NUCLEOTIDE SEQUENCE</scope>
    <source>
        <strain evidence="19">F6-686</strain>
    </source>
</reference>
<dbReference type="InterPro" id="IPR002125">
    <property type="entry name" value="CMP_dCMP_dom"/>
</dbReference>
<evidence type="ECO:0000256" key="17">
    <source>
        <dbReference type="PIRSR" id="PIRSR006769-3"/>
    </source>
</evidence>
<evidence type="ECO:0000256" key="14">
    <source>
        <dbReference type="PIRNR" id="PIRNR006769"/>
    </source>
</evidence>
<evidence type="ECO:0000313" key="20">
    <source>
        <dbReference type="Proteomes" id="UP000823844"/>
    </source>
</evidence>
<reference evidence="19" key="1">
    <citation type="journal article" date="2021" name="PeerJ">
        <title>Extensive microbial diversity within the chicken gut microbiome revealed by metagenomics and culture.</title>
        <authorList>
            <person name="Gilroy R."/>
            <person name="Ravi A."/>
            <person name="Getino M."/>
            <person name="Pursley I."/>
            <person name="Horton D.L."/>
            <person name="Alikhan N.F."/>
            <person name="Baker D."/>
            <person name="Gharbi K."/>
            <person name="Hall N."/>
            <person name="Watson M."/>
            <person name="Adriaenssens E.M."/>
            <person name="Foster-Nyarko E."/>
            <person name="Jarju S."/>
            <person name="Secka A."/>
            <person name="Antonio M."/>
            <person name="Oren A."/>
            <person name="Chaudhuri R.R."/>
            <person name="La Ragione R."/>
            <person name="Hildebrand F."/>
            <person name="Pallen M.J."/>
        </authorList>
    </citation>
    <scope>NUCLEOTIDE SEQUENCE</scope>
    <source>
        <strain evidence="19">F6-686</strain>
    </source>
</reference>
<evidence type="ECO:0000313" key="19">
    <source>
        <dbReference type="EMBL" id="MBU3827764.1"/>
    </source>
</evidence>
<comment type="catalytic activity">
    <reaction evidence="13 14">
        <text>2,5-diamino-6-hydroxy-4-(5-phosphoribosylamino)-pyrimidine + H2O + H(+) = 5-amino-6-(5-phospho-D-ribosylamino)uracil + NH4(+)</text>
        <dbReference type="Rhea" id="RHEA:21868"/>
        <dbReference type="ChEBI" id="CHEBI:15377"/>
        <dbReference type="ChEBI" id="CHEBI:15378"/>
        <dbReference type="ChEBI" id="CHEBI:28938"/>
        <dbReference type="ChEBI" id="CHEBI:58453"/>
        <dbReference type="ChEBI" id="CHEBI:58614"/>
        <dbReference type="EC" id="3.5.4.26"/>
    </reaction>
</comment>
<dbReference type="InterPro" id="IPR050765">
    <property type="entry name" value="Riboflavin_Biosynth_HTPR"/>
</dbReference>
<dbReference type="NCBIfam" id="TIGR00326">
    <property type="entry name" value="eubact_ribD"/>
    <property type="match status" value="1"/>
</dbReference>
<evidence type="ECO:0000256" key="2">
    <source>
        <dbReference type="ARBA" id="ARBA00004882"/>
    </source>
</evidence>
<accession>A0A9E2NUT3</accession>
<evidence type="ECO:0000256" key="6">
    <source>
        <dbReference type="ARBA" id="ARBA00022619"/>
    </source>
</evidence>
<evidence type="ECO:0000256" key="11">
    <source>
        <dbReference type="ARBA" id="ARBA00023268"/>
    </source>
</evidence>
<dbReference type="InterPro" id="IPR004794">
    <property type="entry name" value="Eubact_RibD"/>
</dbReference>
<dbReference type="Gene3D" id="3.40.140.10">
    <property type="entry name" value="Cytidine Deaminase, domain 2"/>
    <property type="match status" value="1"/>
</dbReference>
<comment type="pathway">
    <text evidence="3 14">Cofactor biosynthesis; riboflavin biosynthesis; 5-amino-6-(D-ribitylamino)uracil from GTP: step 3/4.</text>
</comment>
<name>A0A9E2NUT3_9LACO</name>
<evidence type="ECO:0000256" key="15">
    <source>
        <dbReference type="PIRSR" id="PIRSR006769-1"/>
    </source>
</evidence>
<dbReference type="Pfam" id="PF01872">
    <property type="entry name" value="RibD_C"/>
    <property type="match status" value="1"/>
</dbReference>
<keyword evidence="6 14" id="KW-0686">Riboflavin biosynthesis</keyword>
<keyword evidence="9 14" id="KW-0521">NADP</keyword>
<feature type="binding site" evidence="16">
    <location>
        <begin position="291"/>
        <end position="297"/>
    </location>
    <ligand>
        <name>NADP(+)</name>
        <dbReference type="ChEBI" id="CHEBI:58349"/>
    </ligand>
</feature>
<feature type="domain" description="CMP/dCMP-type deaminase" evidence="18">
    <location>
        <begin position="2"/>
        <end position="125"/>
    </location>
</feature>
<dbReference type="CDD" id="cd01284">
    <property type="entry name" value="Riboflavin_deaminase-reductase"/>
    <property type="match status" value="1"/>
</dbReference>
<dbReference type="Pfam" id="PF00383">
    <property type="entry name" value="dCMP_cyt_deam_1"/>
    <property type="match status" value="1"/>
</dbReference>
<evidence type="ECO:0000256" key="9">
    <source>
        <dbReference type="ARBA" id="ARBA00022857"/>
    </source>
</evidence>
<keyword evidence="7 14" id="KW-0479">Metal-binding</keyword>
<dbReference type="PIRSF" id="PIRSF006769">
    <property type="entry name" value="RibD"/>
    <property type="match status" value="1"/>
</dbReference>
<dbReference type="PANTHER" id="PTHR38011:SF7">
    <property type="entry name" value="2,5-DIAMINO-6-RIBOSYLAMINO-4(3H)-PYRIMIDINONE 5'-PHOSPHATE REDUCTASE"/>
    <property type="match status" value="1"/>
</dbReference>
<organism evidence="19 20">
    <name type="scientific">Candidatus Lactobacillus pullistercoris</name>
    <dbReference type="NCBI Taxonomy" id="2838636"/>
    <lineage>
        <taxon>Bacteria</taxon>
        <taxon>Bacillati</taxon>
        <taxon>Bacillota</taxon>
        <taxon>Bacilli</taxon>
        <taxon>Lactobacillales</taxon>
        <taxon>Lactobacillaceae</taxon>
        <taxon>Lactobacillus</taxon>
    </lineage>
</organism>
<evidence type="ECO:0000256" key="5">
    <source>
        <dbReference type="ARBA" id="ARBA00007417"/>
    </source>
</evidence>